<dbReference type="PROSITE" id="PS01225">
    <property type="entry name" value="CTCK_2"/>
    <property type="match status" value="1"/>
</dbReference>
<feature type="region of interest" description="Disordered" evidence="15">
    <location>
        <begin position="219"/>
        <end position="290"/>
    </location>
</feature>
<dbReference type="Gene3D" id="2.10.90.10">
    <property type="entry name" value="Cystine-knot cytokines"/>
    <property type="match status" value="1"/>
</dbReference>
<evidence type="ECO:0000256" key="5">
    <source>
        <dbReference type="ARBA" id="ARBA00022702"/>
    </source>
</evidence>
<feature type="compositionally biased region" description="Basic and acidic residues" evidence="15">
    <location>
        <begin position="174"/>
        <end position="192"/>
    </location>
</feature>
<evidence type="ECO:0000256" key="8">
    <source>
        <dbReference type="ARBA" id="ARBA00023180"/>
    </source>
</evidence>
<organism evidence="17 18">
    <name type="scientific">Equus asinus</name>
    <name type="common">Donkey</name>
    <name type="synonym">Equus africanus asinus</name>
    <dbReference type="NCBI Taxonomy" id="9793"/>
    <lineage>
        <taxon>Eukaryota</taxon>
        <taxon>Metazoa</taxon>
        <taxon>Chordata</taxon>
        <taxon>Craniata</taxon>
        <taxon>Vertebrata</taxon>
        <taxon>Euteleostomi</taxon>
        <taxon>Mammalia</taxon>
        <taxon>Eutheria</taxon>
        <taxon>Laurasiatheria</taxon>
        <taxon>Perissodactyla</taxon>
        <taxon>Equidae</taxon>
        <taxon>Equus</taxon>
    </lineage>
</organism>
<feature type="compositionally biased region" description="Basic and acidic residues" evidence="15">
    <location>
        <begin position="273"/>
        <end position="288"/>
    </location>
</feature>
<reference evidence="17 18" key="1">
    <citation type="journal article" date="2020" name="Nat. Commun.">
        <title>Donkey genomes provide new insights into domestication and selection for coat color.</title>
        <authorList>
            <person name="Wang"/>
            <person name="C."/>
            <person name="Li"/>
            <person name="H."/>
            <person name="Guo"/>
            <person name="Y."/>
            <person name="Huang"/>
            <person name="J."/>
            <person name="Sun"/>
            <person name="Y."/>
            <person name="Min"/>
            <person name="J."/>
            <person name="Wang"/>
            <person name="J."/>
            <person name="Fang"/>
            <person name="X."/>
            <person name="Zhao"/>
            <person name="Z."/>
            <person name="Wang"/>
            <person name="S."/>
            <person name="Zhang"/>
            <person name="Y."/>
            <person name="Liu"/>
            <person name="Q."/>
            <person name="Jiang"/>
            <person name="Q."/>
            <person name="Wang"/>
            <person name="X."/>
            <person name="Guo"/>
            <person name="Y."/>
            <person name="Yang"/>
            <person name="C."/>
            <person name="Wang"/>
            <person name="Y."/>
            <person name="Tian"/>
            <person name="F."/>
            <person name="Zhuang"/>
            <person name="G."/>
            <person name="Fan"/>
            <person name="Y."/>
            <person name="Gao"/>
            <person name="Q."/>
            <person name="Li"/>
            <person name="Y."/>
            <person name="Ju"/>
            <person name="Z."/>
            <person name="Li"/>
            <person name="J."/>
            <person name="Li"/>
            <person name="R."/>
            <person name="Hou"/>
            <person name="M."/>
            <person name="Yang"/>
            <person name="G."/>
            <person name="Liu"/>
            <person name="G."/>
            <person name="Liu"/>
            <person name="W."/>
            <person name="Guo"/>
            <person name="J."/>
            <person name="Pan"/>
            <person name="S."/>
            <person name="Fan"/>
            <person name="G."/>
            <person name="Zhang"/>
            <person name="W."/>
            <person name="Zhang"/>
            <person name="R."/>
            <person name="Yu"/>
            <person name="J."/>
            <person name="Zhang"/>
            <person name="X."/>
            <person name="Yin"/>
            <person name="Q."/>
            <person name="Ji"/>
            <person name="C."/>
            <person name="Jin"/>
            <person name="Y."/>
            <person name="Yue"/>
            <person name="G."/>
            <person name="Liu"/>
            <person name="M."/>
            <person name="Xu"/>
            <person name="J."/>
            <person name="Liu"/>
            <person name="S."/>
            <person name="Jordana"/>
            <person name="J."/>
            <person name="Noce"/>
            <person name="A."/>
            <person name="Amills"/>
            <person name="M."/>
            <person name="Wu"/>
            <person name="D.D."/>
            <person name="Li"/>
            <person name="S."/>
            <person name="Zhou"/>
            <person name="X. and Zhong"/>
            <person name="J."/>
        </authorList>
    </citation>
    <scope>NUCLEOTIDE SEQUENCE [LARGE SCALE GENOMIC DNA]</scope>
</reference>
<evidence type="ECO:0000256" key="14">
    <source>
        <dbReference type="PROSITE-ProRule" id="PRU00039"/>
    </source>
</evidence>
<dbReference type="InterPro" id="IPR052680">
    <property type="entry name" value="Glyco_Hormone_Alpha"/>
</dbReference>
<evidence type="ECO:0000256" key="1">
    <source>
        <dbReference type="ARBA" id="ARBA00002093"/>
    </source>
</evidence>
<dbReference type="GO" id="GO:0007166">
    <property type="term" value="P:cell surface receptor signaling pathway"/>
    <property type="evidence" value="ECO:0007669"/>
    <property type="project" value="TreeGrafter"/>
</dbReference>
<dbReference type="InterPro" id="IPR000476">
    <property type="entry name" value="Glyco_hormone"/>
</dbReference>
<proteinExistence type="inferred from homology"/>
<feature type="region of interest" description="Disordered" evidence="15">
    <location>
        <begin position="144"/>
        <end position="203"/>
    </location>
</feature>
<dbReference type="Proteomes" id="UP000694387">
    <property type="component" value="Chromosome 29"/>
</dbReference>
<dbReference type="PANTHER" id="PTHR31129:SF2">
    <property type="entry name" value="GLYCOPROTEIN HORMONE ALPHA-2"/>
    <property type="match status" value="1"/>
</dbReference>
<evidence type="ECO:0000256" key="12">
    <source>
        <dbReference type="ARBA" id="ARBA00075321"/>
    </source>
</evidence>
<keyword evidence="7" id="KW-1015">Disulfide bond</keyword>
<dbReference type="PANTHER" id="PTHR31129">
    <property type="entry name" value="GLYCOPROTEIN HORMONE ALPHA-2"/>
    <property type="match status" value="1"/>
</dbReference>
<evidence type="ECO:0000259" key="16">
    <source>
        <dbReference type="PROSITE" id="PS01225"/>
    </source>
</evidence>
<evidence type="ECO:0000256" key="10">
    <source>
        <dbReference type="ARBA" id="ARBA00061732"/>
    </source>
</evidence>
<comment type="function">
    <text evidence="9">Functions as a heterodimeric glycoprotein hormone with GPHB5 able to bind and activate the thyroid-stimulating hormone receptor (TSHR), leading to increased cAMP production. Plays a central role in controlling thyroid cell metabolism.</text>
</comment>
<comment type="similarity">
    <text evidence="3">Belongs to the glycoprotein hormones subunit alpha family.</text>
</comment>
<accession>A0A9L0IH92</accession>
<evidence type="ECO:0000256" key="7">
    <source>
        <dbReference type="ARBA" id="ARBA00023157"/>
    </source>
</evidence>
<evidence type="ECO:0000256" key="4">
    <source>
        <dbReference type="ARBA" id="ARBA00022525"/>
    </source>
</evidence>
<dbReference type="Ensembl" id="ENSEAST00005055944.1">
    <property type="protein sequence ID" value="ENSEASP00005036423.1"/>
    <property type="gene ID" value="ENSEASG00005030705.1"/>
</dbReference>
<comment type="subcellular location">
    <subcellularLocation>
        <location evidence="2">Secreted</location>
    </subcellularLocation>
</comment>
<keyword evidence="6" id="KW-0732">Signal</keyword>
<keyword evidence="18" id="KW-1185">Reference proteome</keyword>
<dbReference type="InterPro" id="IPR029034">
    <property type="entry name" value="Cystine-knot_cytokine"/>
</dbReference>
<dbReference type="GO" id="GO:0003677">
    <property type="term" value="F:DNA binding"/>
    <property type="evidence" value="ECO:0007669"/>
    <property type="project" value="InterPro"/>
</dbReference>
<dbReference type="InterPro" id="IPR006207">
    <property type="entry name" value="Cys_knot_C"/>
</dbReference>
<dbReference type="AlphaFoldDB" id="A0A9L0IH92"/>
<dbReference type="Pfam" id="PF15077">
    <property type="entry name" value="MAJIN"/>
    <property type="match status" value="1"/>
</dbReference>
<dbReference type="InterPro" id="IPR027816">
    <property type="entry name" value="MAJIN"/>
</dbReference>
<sequence length="429" mass="48588">MSLKPFTYPFPETRFLHAGPNVYKFKIRYGNSIRGEEIQDKEVIVQELEKLSHNLHLITRLLPAAFPLQRNYCFSREIKAYKSRWERVAHLKFKHGEIVLVPYPFVFTLYVEMKWIHEDLSPGKPVNDCPLGLVLPERKAAGAMMRKRKRVEVPSSPGRPGLDRAKMGTSSQDSSKKKPPMETRRNRERKTQQEWQETPAFDITNVQDQALALGQLLDTREAESSRGGSLRTTPQRRARSPRWDCSRPLQGGRPESRSPRGRGSRMLANKNPESPHRLETSSRREDPLSKPSLGSWALEVMPMASPQTLLLWLLVLAVTEGQGRQVAIPGCHLHPFNVTVRSDRQGTCQGSHVAQACVGHCESSAFPSRYSVLVASGYRHNITSVSQCCTISGLSKVKVQLQCGGNRREELEIFTARACQCDMCRLSRY</sequence>
<evidence type="ECO:0000313" key="17">
    <source>
        <dbReference type="Ensembl" id="ENSEASP00005036423.1"/>
    </source>
</evidence>
<dbReference type="PROSITE" id="PS01185">
    <property type="entry name" value="CTCK_1"/>
    <property type="match status" value="1"/>
</dbReference>
<protein>
    <recommendedName>
        <fullName evidence="11">Glycoprotein hormone alpha-2</fullName>
    </recommendedName>
    <alternativeName>
        <fullName evidence="13">Putative secreted protein Zsig51</fullName>
    </alternativeName>
    <alternativeName>
        <fullName evidence="12">Thyrostimulin subunit alpha</fullName>
    </alternativeName>
</protein>
<dbReference type="GO" id="GO:0005179">
    <property type="term" value="F:hormone activity"/>
    <property type="evidence" value="ECO:0007669"/>
    <property type="project" value="UniProtKB-KW"/>
</dbReference>
<evidence type="ECO:0000256" key="6">
    <source>
        <dbReference type="ARBA" id="ARBA00022729"/>
    </source>
</evidence>
<evidence type="ECO:0000256" key="2">
    <source>
        <dbReference type="ARBA" id="ARBA00004613"/>
    </source>
</evidence>
<keyword evidence="8" id="KW-0325">Glycoprotein</keyword>
<evidence type="ECO:0000256" key="3">
    <source>
        <dbReference type="ARBA" id="ARBA00009128"/>
    </source>
</evidence>
<name>A0A9L0IH92_EQUAS</name>
<dbReference type="PROSITE" id="PS50277">
    <property type="entry name" value="GLYCO_HORMONE_ALPHA_3"/>
    <property type="match status" value="1"/>
</dbReference>
<comment type="caution">
    <text evidence="14">Lacks conserved residue(s) required for the propagation of feature annotation.</text>
</comment>
<gene>
    <name evidence="17" type="primary">GPHA2</name>
</gene>
<evidence type="ECO:0000256" key="9">
    <source>
        <dbReference type="ARBA" id="ARBA00054562"/>
    </source>
</evidence>
<evidence type="ECO:0000256" key="15">
    <source>
        <dbReference type="SAM" id="MobiDB-lite"/>
    </source>
</evidence>
<reference evidence="17" key="2">
    <citation type="submission" date="2025-08" db="UniProtKB">
        <authorList>
            <consortium name="Ensembl"/>
        </authorList>
    </citation>
    <scope>IDENTIFICATION</scope>
</reference>
<evidence type="ECO:0000256" key="13">
    <source>
        <dbReference type="ARBA" id="ARBA00083999"/>
    </source>
</evidence>
<dbReference type="FunFam" id="2.10.90.10:FF:000027">
    <property type="entry name" value="Glycoprotein hormone alpha 2"/>
    <property type="match status" value="1"/>
</dbReference>
<dbReference type="GO" id="GO:0031531">
    <property type="term" value="F:thyrotropin-releasing hormone receptor binding"/>
    <property type="evidence" value="ECO:0007669"/>
    <property type="project" value="TreeGrafter"/>
</dbReference>
<dbReference type="GeneTree" id="ENSGT00390000007971"/>
<reference evidence="17" key="3">
    <citation type="submission" date="2025-09" db="UniProtKB">
        <authorList>
            <consortium name="Ensembl"/>
        </authorList>
    </citation>
    <scope>IDENTIFICATION</scope>
</reference>
<evidence type="ECO:0000256" key="11">
    <source>
        <dbReference type="ARBA" id="ARBA00068352"/>
    </source>
</evidence>
<keyword evidence="5" id="KW-0372">Hormone</keyword>
<comment type="subunit">
    <text evidence="10">Heterodimer with GPHB5; this heterodimer interacts with thyroid-stimulating hormone receptor (TSHR), and hence stimulates cAMP production.</text>
</comment>
<feature type="domain" description="CTCK" evidence="16">
    <location>
        <begin position="331"/>
        <end position="425"/>
    </location>
</feature>
<dbReference type="GO" id="GO:0005615">
    <property type="term" value="C:extracellular space"/>
    <property type="evidence" value="ECO:0007669"/>
    <property type="project" value="TreeGrafter"/>
</dbReference>
<keyword evidence="4" id="KW-0964">Secreted</keyword>
<evidence type="ECO:0000313" key="18">
    <source>
        <dbReference type="Proteomes" id="UP000694387"/>
    </source>
</evidence>
<comment type="function">
    <text evidence="1">Shared alpha chain of the active heterodimeric glycoprotein hormones thyrotropin/thyroid stimulating hormone/TSH, lutropin/luteinizing hormone/LH and follitropin/follicle stimulating hormone/FSH. These hormones bind specific receptors on target cells that in turn activate downstream signaling pathways.</text>
</comment>